<feature type="region of interest" description="Disordered" evidence="1">
    <location>
        <begin position="306"/>
        <end position="386"/>
    </location>
</feature>
<dbReference type="AlphaFoldDB" id="A0A0U1M3R6"/>
<accession>A0A0U1M3R6</accession>
<reference evidence="2 3" key="1">
    <citation type="submission" date="2015-04" db="EMBL/GenBank/DDBJ databases">
        <authorList>
            <person name="Syromyatnikov M.Y."/>
            <person name="Popov V.N."/>
        </authorList>
    </citation>
    <scope>NUCLEOTIDE SEQUENCE [LARGE SCALE GENOMIC DNA]</scope>
    <source>
        <strain evidence="2">WF-38-12</strain>
    </source>
</reference>
<organism evidence="2 3">
    <name type="scientific">Talaromyces islandicus</name>
    <name type="common">Penicillium islandicum</name>
    <dbReference type="NCBI Taxonomy" id="28573"/>
    <lineage>
        <taxon>Eukaryota</taxon>
        <taxon>Fungi</taxon>
        <taxon>Dikarya</taxon>
        <taxon>Ascomycota</taxon>
        <taxon>Pezizomycotina</taxon>
        <taxon>Eurotiomycetes</taxon>
        <taxon>Eurotiomycetidae</taxon>
        <taxon>Eurotiales</taxon>
        <taxon>Trichocomaceae</taxon>
        <taxon>Talaromyces</taxon>
        <taxon>Talaromyces sect. Islandici</taxon>
    </lineage>
</organism>
<gene>
    <name evidence="2" type="ORF">PISL3812_07248</name>
</gene>
<evidence type="ECO:0000256" key="1">
    <source>
        <dbReference type="SAM" id="MobiDB-lite"/>
    </source>
</evidence>
<feature type="compositionally biased region" description="Acidic residues" evidence="1">
    <location>
        <begin position="84"/>
        <end position="94"/>
    </location>
</feature>
<evidence type="ECO:0000313" key="3">
    <source>
        <dbReference type="Proteomes" id="UP000054383"/>
    </source>
</evidence>
<dbReference type="Proteomes" id="UP000054383">
    <property type="component" value="Unassembled WGS sequence"/>
</dbReference>
<sequence length="400" mass="45074">MCLFKAHLYVLCGHIDYDISIRCVQFKREPQHIANPDILSDAHHDDCIPHHPEPENGVVGNLDQFFIVSPDEIGPIARWNKTAEEDEDTNDYDESNFQSDNTNNTNNNNNNNRPIISGLCGKCTAAAEELIEMYQTLPYFGLAEDMVLDDAAVSPTDYNDNDDDDGYDGENDFHGDYNEEAEKLFYQRQRYLQLQANRPLEEGVLFDDLGFPLAADGDENAGITAQQHFAAQIDMHNAWAKGCTITSNDPPLQSDTTTTTLWSERKFVKNFDLLDDPFAVHGDNKPLDMPGIYNKFLTNVIRVMDDDDDDSSTNNNKHLTRSRLSRTHTTNLVIRNKQQQTPDKKRKRSVSPDMSTASLDAVVSSGELHHQDKKRKTSTVSNDCPYALRSRPSVSLANGL</sequence>
<dbReference type="EMBL" id="CVMT01000007">
    <property type="protein sequence ID" value="CRG90205.1"/>
    <property type="molecule type" value="Genomic_DNA"/>
</dbReference>
<feature type="compositionally biased region" description="Low complexity" evidence="1">
    <location>
        <begin position="101"/>
        <end position="112"/>
    </location>
</feature>
<evidence type="ECO:0000313" key="2">
    <source>
        <dbReference type="EMBL" id="CRG90205.1"/>
    </source>
</evidence>
<protein>
    <submittedName>
        <fullName evidence="2">Uncharacterized protein</fullName>
    </submittedName>
</protein>
<proteinExistence type="predicted"/>
<feature type="compositionally biased region" description="Polar residues" evidence="1">
    <location>
        <begin position="331"/>
        <end position="341"/>
    </location>
</feature>
<name>A0A0U1M3R6_TALIS</name>
<dbReference type="OrthoDB" id="10428820at2759"/>
<keyword evidence="3" id="KW-1185">Reference proteome</keyword>
<feature type="region of interest" description="Disordered" evidence="1">
    <location>
        <begin position="84"/>
        <end position="113"/>
    </location>
</feature>